<dbReference type="AlphaFoldDB" id="A0A5D0NGV1"/>
<dbReference type="InterPro" id="IPR029058">
    <property type="entry name" value="AB_hydrolase_fold"/>
</dbReference>
<keyword evidence="3 7" id="KW-0378">Hydrolase</keyword>
<dbReference type="PANTHER" id="PTHR43248">
    <property type="entry name" value="2-SUCCINYL-6-HYDROXY-2,4-CYCLOHEXADIENE-1-CARBOXYLATE SYNTHASE"/>
    <property type="match status" value="1"/>
</dbReference>
<evidence type="ECO:0000313" key="7">
    <source>
        <dbReference type="EMBL" id="TYB43628.1"/>
    </source>
</evidence>
<gene>
    <name evidence="7" type="ORF">FXF69_28010</name>
</gene>
<sequence length="555" mass="57135">MGQFTAIRGIVAVGVGALAASGLAAGASGTGDRLAAARETVPRATVSRGPVPGGTVPGGKIPGGTVPAGTNPRGGVPAPVIVKPPAWTRCKGLPRPAPGTKAPRGGFRCATLEVPLDYARQSAGKIGIALVKAPAADRRHRLGSLLFNFGGPGGDGVDTLAQVAGEYADLGARYDLVGFDPRGVGRSAPVRCAGSRTLDDLFARDDSPDTPAEEKAYMDGRAAFTRGCATHSGRLLPHVGTVNAARDMDLIRAALGEERLNYFGISYGTWLGGNYAHQFPGRVGRAVLDGAVDTGLRGADLALQQAAGFERALRDFGAACARLGPKDCPLGADGPAVVASTRRILAGLDAKPLRTSGRRRHLTQSLGTTGVAAGLYSREAWPYLAQGLVDAVKRRDGSLLLMLADVQNGRRENGAYTGLTAANTAITCADGTDRYSPADVRRLLPRFRAASPAFGASMAWGLLQCTGWPVKGDDAAREVSAPAAAPILVVGNTGDPATPYAWAAALTRRLGGRATLLTLRGEGHGAYDTGDPCVRRNVHAYLLQGTVPAAGTTCG</sequence>
<dbReference type="SUPFAM" id="SSF53474">
    <property type="entry name" value="alpha/beta-Hydrolases"/>
    <property type="match status" value="1"/>
</dbReference>
<evidence type="ECO:0000313" key="8">
    <source>
        <dbReference type="Proteomes" id="UP000323380"/>
    </source>
</evidence>
<feature type="region of interest" description="Disordered" evidence="4">
    <location>
        <begin position="40"/>
        <end position="62"/>
    </location>
</feature>
<dbReference type="InterPro" id="IPR051601">
    <property type="entry name" value="Serine_prot/Carboxylest_S33"/>
</dbReference>
<evidence type="ECO:0000256" key="1">
    <source>
        <dbReference type="ARBA" id="ARBA00010088"/>
    </source>
</evidence>
<dbReference type="EMBL" id="VSFG01000006">
    <property type="protein sequence ID" value="TYB43628.1"/>
    <property type="molecule type" value="Genomic_DNA"/>
</dbReference>
<dbReference type="PANTHER" id="PTHR43248:SF29">
    <property type="entry name" value="TRIPEPTIDYL AMINOPEPTIDASE"/>
    <property type="match status" value="1"/>
</dbReference>
<dbReference type="InterPro" id="IPR013595">
    <property type="entry name" value="Pept_S33_TAP-like_C"/>
</dbReference>
<reference evidence="7 8" key="1">
    <citation type="submission" date="2019-08" db="EMBL/GenBank/DDBJ databases">
        <title>Actinomadura sp. nov. CYP1-5 isolated from mountain soil.</title>
        <authorList>
            <person name="Songsumanus A."/>
            <person name="Kuncharoen N."/>
            <person name="Kudo T."/>
            <person name="Yuki M."/>
            <person name="Igarashi Y."/>
            <person name="Tanasupawat S."/>
        </authorList>
    </citation>
    <scope>NUCLEOTIDE SEQUENCE [LARGE SCALE GENOMIC DNA]</scope>
    <source>
        <strain evidence="7 8">JCM 14158</strain>
    </source>
</reference>
<dbReference type="STRING" id="1220554.GCA_001552135_00488"/>
<keyword evidence="8" id="KW-1185">Reference proteome</keyword>
<name>A0A5D0NGV1_9ACTN</name>
<evidence type="ECO:0000259" key="6">
    <source>
        <dbReference type="Pfam" id="PF08386"/>
    </source>
</evidence>
<dbReference type="Gene3D" id="3.40.50.1820">
    <property type="entry name" value="alpha/beta hydrolase"/>
    <property type="match status" value="1"/>
</dbReference>
<accession>A0A5D0NGV1</accession>
<evidence type="ECO:0000256" key="4">
    <source>
        <dbReference type="SAM" id="MobiDB-lite"/>
    </source>
</evidence>
<keyword evidence="2 5" id="KW-0732">Signal</keyword>
<evidence type="ECO:0000256" key="2">
    <source>
        <dbReference type="ARBA" id="ARBA00022729"/>
    </source>
</evidence>
<evidence type="ECO:0000256" key="3">
    <source>
        <dbReference type="ARBA" id="ARBA00022801"/>
    </source>
</evidence>
<protein>
    <submittedName>
        <fullName evidence="7">Alpha/beta hydrolase</fullName>
    </submittedName>
</protein>
<feature type="compositionally biased region" description="Gly residues" evidence="4">
    <location>
        <begin position="51"/>
        <end position="62"/>
    </location>
</feature>
<organism evidence="7 8">
    <name type="scientific">Actinomadura chibensis</name>
    <dbReference type="NCBI Taxonomy" id="392828"/>
    <lineage>
        <taxon>Bacteria</taxon>
        <taxon>Bacillati</taxon>
        <taxon>Actinomycetota</taxon>
        <taxon>Actinomycetes</taxon>
        <taxon>Streptosporangiales</taxon>
        <taxon>Thermomonosporaceae</taxon>
        <taxon>Actinomadura</taxon>
    </lineage>
</organism>
<proteinExistence type="inferred from homology"/>
<feature type="chain" id="PRO_5039310813" evidence="5">
    <location>
        <begin position="25"/>
        <end position="555"/>
    </location>
</feature>
<feature type="domain" description="Peptidase S33 tripeptidyl aminopeptidase-like C-terminal" evidence="6">
    <location>
        <begin position="451"/>
        <end position="554"/>
    </location>
</feature>
<dbReference type="Pfam" id="PF08386">
    <property type="entry name" value="Abhydrolase_4"/>
    <property type="match status" value="1"/>
</dbReference>
<evidence type="ECO:0000256" key="5">
    <source>
        <dbReference type="SAM" id="SignalP"/>
    </source>
</evidence>
<comment type="similarity">
    <text evidence="1">Belongs to the peptidase S33 family.</text>
</comment>
<comment type="caution">
    <text evidence="7">The sequence shown here is derived from an EMBL/GenBank/DDBJ whole genome shotgun (WGS) entry which is preliminary data.</text>
</comment>
<feature type="signal peptide" evidence="5">
    <location>
        <begin position="1"/>
        <end position="24"/>
    </location>
</feature>
<dbReference type="GO" id="GO:0016787">
    <property type="term" value="F:hydrolase activity"/>
    <property type="evidence" value="ECO:0007669"/>
    <property type="project" value="UniProtKB-KW"/>
</dbReference>
<dbReference type="Proteomes" id="UP000323380">
    <property type="component" value="Unassembled WGS sequence"/>
</dbReference>